<dbReference type="GO" id="GO:0000160">
    <property type="term" value="P:phosphorelay signal transduction system"/>
    <property type="evidence" value="ECO:0007669"/>
    <property type="project" value="InterPro"/>
</dbReference>
<dbReference type="Pfam" id="PF00072">
    <property type="entry name" value="Response_reg"/>
    <property type="match status" value="1"/>
</dbReference>
<dbReference type="Proteomes" id="UP001217476">
    <property type="component" value="Chromosome"/>
</dbReference>
<feature type="modified residue" description="4-aspartylphosphate" evidence="1">
    <location>
        <position position="54"/>
    </location>
</feature>
<dbReference type="PROSITE" id="PS50110">
    <property type="entry name" value="RESPONSE_REGULATORY"/>
    <property type="match status" value="1"/>
</dbReference>
<name>A0AAJ5VTW2_9HYPH</name>
<evidence type="ECO:0000313" key="4">
    <source>
        <dbReference type="Proteomes" id="UP001217476"/>
    </source>
</evidence>
<dbReference type="InterPro" id="IPR001789">
    <property type="entry name" value="Sig_transdc_resp-reg_receiver"/>
</dbReference>
<keyword evidence="1" id="KW-0597">Phosphoprotein</keyword>
<accession>A0AAJ5VTW2</accession>
<reference evidence="3" key="1">
    <citation type="submission" date="2023-03" db="EMBL/GenBank/DDBJ databases">
        <title>Andean soil-derived lignocellulolytic bacterial consortium as a source of novel taxa and putative plastic-active enzymes.</title>
        <authorList>
            <person name="Diaz-Garcia L."/>
            <person name="Chuvochina M."/>
            <person name="Feuerriegel G."/>
            <person name="Bunk B."/>
            <person name="Sproer C."/>
            <person name="Streit W.R."/>
            <person name="Rodriguez L.M."/>
            <person name="Overmann J."/>
            <person name="Jimenez D.J."/>
        </authorList>
    </citation>
    <scope>NUCLEOTIDE SEQUENCE</scope>
    <source>
        <strain evidence="3">MAG 4196</strain>
    </source>
</reference>
<organism evidence="3 4">
    <name type="scientific">Candidatus Devosia phytovorans</name>
    <dbReference type="NCBI Taxonomy" id="3121372"/>
    <lineage>
        <taxon>Bacteria</taxon>
        <taxon>Pseudomonadati</taxon>
        <taxon>Pseudomonadota</taxon>
        <taxon>Alphaproteobacteria</taxon>
        <taxon>Hyphomicrobiales</taxon>
        <taxon>Devosiaceae</taxon>
        <taxon>Devosia</taxon>
    </lineage>
</organism>
<dbReference type="AlphaFoldDB" id="A0AAJ5VTW2"/>
<dbReference type="Gene3D" id="3.40.50.2300">
    <property type="match status" value="1"/>
</dbReference>
<sequence>MASRILIVEDEPELADALKSVLIAQGHVVIGPAPDCSSALELLWRERPDIAFVDTHLGSDTCEAVLDECDQQMVPVIVTTTEPVGLPEFCGTRKSLHKPINDVGLRAVSL</sequence>
<evidence type="ECO:0000256" key="1">
    <source>
        <dbReference type="PROSITE-ProRule" id="PRU00169"/>
    </source>
</evidence>
<evidence type="ECO:0000313" key="3">
    <source>
        <dbReference type="EMBL" id="WEK04738.1"/>
    </source>
</evidence>
<feature type="domain" description="Response regulatory" evidence="2">
    <location>
        <begin position="4"/>
        <end position="110"/>
    </location>
</feature>
<protein>
    <submittedName>
        <fullName evidence="3">Response regulator</fullName>
    </submittedName>
</protein>
<gene>
    <name evidence="3" type="ORF">P0Y65_00315</name>
</gene>
<proteinExistence type="predicted"/>
<dbReference type="InterPro" id="IPR011006">
    <property type="entry name" value="CheY-like_superfamily"/>
</dbReference>
<dbReference type="SUPFAM" id="SSF52172">
    <property type="entry name" value="CheY-like"/>
    <property type="match status" value="1"/>
</dbReference>
<evidence type="ECO:0000259" key="2">
    <source>
        <dbReference type="PROSITE" id="PS50110"/>
    </source>
</evidence>
<dbReference type="EMBL" id="CP119312">
    <property type="protein sequence ID" value="WEK04738.1"/>
    <property type="molecule type" value="Genomic_DNA"/>
</dbReference>